<dbReference type="InterPro" id="IPR050248">
    <property type="entry name" value="Polysacc_deacetylase_ArnD"/>
</dbReference>
<keyword evidence="4" id="KW-1185">Reference proteome</keyword>
<dbReference type="PANTHER" id="PTHR10587">
    <property type="entry name" value="GLYCOSYL TRANSFERASE-RELATED"/>
    <property type="match status" value="1"/>
</dbReference>
<evidence type="ECO:0000313" key="4">
    <source>
        <dbReference type="Proteomes" id="UP000175744"/>
    </source>
</evidence>
<name>A0A1E8F034_9CLOT</name>
<comment type="caution">
    <text evidence="3">The sequence shown here is derived from an EMBL/GenBank/DDBJ whole genome shotgun (WGS) entry which is preliminary data.</text>
</comment>
<dbReference type="PROSITE" id="PS51677">
    <property type="entry name" value="NODB"/>
    <property type="match status" value="1"/>
</dbReference>
<dbReference type="InterPro" id="IPR011330">
    <property type="entry name" value="Glyco_hydro/deAcase_b/a-brl"/>
</dbReference>
<dbReference type="AlphaFoldDB" id="A0A1E8F034"/>
<dbReference type="GO" id="GO:0005975">
    <property type="term" value="P:carbohydrate metabolic process"/>
    <property type="evidence" value="ECO:0007669"/>
    <property type="project" value="InterPro"/>
</dbReference>
<dbReference type="Gene3D" id="3.20.20.370">
    <property type="entry name" value="Glycoside hydrolase/deacetylase"/>
    <property type="match status" value="1"/>
</dbReference>
<dbReference type="CDD" id="cd10944">
    <property type="entry name" value="CE4_SmPgdA_like"/>
    <property type="match status" value="1"/>
</dbReference>
<gene>
    <name evidence="3" type="primary">pgdA_1</name>
    <name evidence="3" type="ORF">CLOACE_07420</name>
</gene>
<feature type="compositionally biased region" description="Basic and acidic residues" evidence="1">
    <location>
        <begin position="38"/>
        <end position="65"/>
    </location>
</feature>
<accession>A0A1E8F034</accession>
<dbReference type="Proteomes" id="UP000175744">
    <property type="component" value="Unassembled WGS sequence"/>
</dbReference>
<proteinExistence type="predicted"/>
<dbReference type="STRING" id="1121290.CLAOCE_07420"/>
<dbReference type="SUPFAM" id="SSF88713">
    <property type="entry name" value="Glycoside hydrolase/deacetylase"/>
    <property type="match status" value="1"/>
</dbReference>
<dbReference type="EMBL" id="LZFO01000008">
    <property type="protein sequence ID" value="OFI06759.1"/>
    <property type="molecule type" value="Genomic_DNA"/>
</dbReference>
<organism evidence="3 4">
    <name type="scientific">Clostridium acetireducens DSM 10703</name>
    <dbReference type="NCBI Taxonomy" id="1121290"/>
    <lineage>
        <taxon>Bacteria</taxon>
        <taxon>Bacillati</taxon>
        <taxon>Bacillota</taxon>
        <taxon>Clostridia</taxon>
        <taxon>Eubacteriales</taxon>
        <taxon>Clostridiaceae</taxon>
        <taxon>Clostridium</taxon>
    </lineage>
</organism>
<reference evidence="3 4" key="1">
    <citation type="submission" date="2016-06" db="EMBL/GenBank/DDBJ databases">
        <title>Genome sequence of Clostridium acetireducens DSM 10703.</title>
        <authorList>
            <person name="Poehlein A."/>
            <person name="Fluechter S."/>
            <person name="Duerre P."/>
            <person name="Daniel R."/>
        </authorList>
    </citation>
    <scope>NUCLEOTIDE SEQUENCE [LARGE SCALE GENOMIC DNA]</scope>
    <source>
        <strain evidence="3 4">DSM 10703</strain>
    </source>
</reference>
<dbReference type="GO" id="GO:0016810">
    <property type="term" value="F:hydrolase activity, acting on carbon-nitrogen (but not peptide) bonds"/>
    <property type="evidence" value="ECO:0007669"/>
    <property type="project" value="InterPro"/>
</dbReference>
<protein>
    <submittedName>
        <fullName evidence="3">Peptidoglycan-N-acetylglucosamine deacetylase</fullName>
        <ecNumber evidence="3">3.5.1.104</ecNumber>
    </submittedName>
</protein>
<dbReference type="PANTHER" id="PTHR10587:SF125">
    <property type="entry name" value="POLYSACCHARIDE DEACETYLASE YHEN-RELATED"/>
    <property type="match status" value="1"/>
</dbReference>
<feature type="domain" description="NodB homology" evidence="2">
    <location>
        <begin position="88"/>
        <end position="277"/>
    </location>
</feature>
<evidence type="ECO:0000259" key="2">
    <source>
        <dbReference type="PROSITE" id="PS51677"/>
    </source>
</evidence>
<dbReference type="InterPro" id="IPR002509">
    <property type="entry name" value="NODB_dom"/>
</dbReference>
<dbReference type="RefSeq" id="WP_070109699.1">
    <property type="nucleotide sequence ID" value="NZ_LZFO01000008.1"/>
</dbReference>
<feature type="region of interest" description="Disordered" evidence="1">
    <location>
        <begin position="38"/>
        <end position="66"/>
    </location>
</feature>
<evidence type="ECO:0000313" key="3">
    <source>
        <dbReference type="EMBL" id="OFI06759.1"/>
    </source>
</evidence>
<keyword evidence="3" id="KW-0378">Hydrolase</keyword>
<dbReference type="Pfam" id="PF01522">
    <property type="entry name" value="Polysacc_deac_1"/>
    <property type="match status" value="1"/>
</dbReference>
<dbReference type="PATRIC" id="fig|1121290.3.peg.751"/>
<evidence type="ECO:0000256" key="1">
    <source>
        <dbReference type="SAM" id="MobiDB-lite"/>
    </source>
</evidence>
<dbReference type="EC" id="3.5.1.104" evidence="3"/>
<sequence length="280" mass="31587">MKKGIMFLILLIMIGSFGFFFAHNKAAKSNVLTKAADSKKTEQMESEKKRIQAEKEKKEKEEKSKTKFAPGNVMEEIDALNAKEDTEKVAYLTFDDGPSRNLTPKILDILKENDVKATFFVIGYMAEENKDLLIREKNEGHSIANHTYSHNYKKIYSSPEAFLQDLQKGNDVLKNILGEDYNSKLIRFPGGSFGNRLNPFKEAAKNNGYSFVDWNALNGDAEAPLVSVEKLMQNLRTSTEGQKQVVILMHDAPAKTTTVQALPEAIQYLKSQGYTFKTLN</sequence>